<proteinExistence type="predicted"/>
<reference evidence="1" key="1">
    <citation type="submission" date="2022-08" db="UniProtKB">
        <authorList>
            <consortium name="EnsemblMetazoa"/>
        </authorList>
    </citation>
    <scope>IDENTIFICATION</scope>
    <source>
        <strain evidence="1">Israel</strain>
    </source>
</reference>
<dbReference type="PROSITE" id="PS00028">
    <property type="entry name" value="ZINC_FINGER_C2H2_1"/>
    <property type="match status" value="1"/>
</dbReference>
<dbReference type="InterPro" id="IPR013766">
    <property type="entry name" value="Thioredoxin_domain"/>
</dbReference>
<dbReference type="CDD" id="cd02961">
    <property type="entry name" value="PDI_a_family"/>
    <property type="match status" value="1"/>
</dbReference>
<dbReference type="Gene3D" id="3.40.30.10">
    <property type="entry name" value="Glutaredoxin"/>
    <property type="match status" value="1"/>
</dbReference>
<organism evidence="1 2">
    <name type="scientific">Phlebotomus papatasi</name>
    <name type="common">Sandfly</name>
    <dbReference type="NCBI Taxonomy" id="29031"/>
    <lineage>
        <taxon>Eukaryota</taxon>
        <taxon>Metazoa</taxon>
        <taxon>Ecdysozoa</taxon>
        <taxon>Arthropoda</taxon>
        <taxon>Hexapoda</taxon>
        <taxon>Insecta</taxon>
        <taxon>Pterygota</taxon>
        <taxon>Neoptera</taxon>
        <taxon>Endopterygota</taxon>
        <taxon>Diptera</taxon>
        <taxon>Nematocera</taxon>
        <taxon>Psychodoidea</taxon>
        <taxon>Psychodidae</taxon>
        <taxon>Phlebotomus</taxon>
        <taxon>Phlebotomus</taxon>
    </lineage>
</organism>
<name>A0A1B0D1V2_PHLPP</name>
<protein>
    <submittedName>
        <fullName evidence="1">Uncharacterized protein</fullName>
    </submittedName>
</protein>
<dbReference type="SUPFAM" id="SSF57667">
    <property type="entry name" value="beta-beta-alpha zinc fingers"/>
    <property type="match status" value="1"/>
</dbReference>
<dbReference type="VEuPathDB" id="VectorBase:PPAPM1_005159"/>
<dbReference type="PANTHER" id="PTHR19991">
    <property type="entry name" value="L 2 01289"/>
    <property type="match status" value="1"/>
</dbReference>
<sequence>MLVSYIAKKDCEPCATHERLTTILREDFQQSLDAVVVKAVNSQLTRLYSPGKEPALVFFRHGVPLLYDGPLNEDSVLQLFQQNKDPSVKELSDETFEHLTQASSGATTGDWFIMFYSPECVDCQRLNAVWEAVGANLKTRLNVARVNKGTLGASTARRFNVQKVPEFIFIRQGKYYKYEIKKFDVKSLVTFAQEWYKNATPHSVPVPQSPFDNLVDLGVKMVQKSVKFAEKAIEEYPYVVLFITVGFGLTFLTALLAVFFKNKKSKGQVDEKPFQCAFCYSSFKLPRELRKHNSAHKEFMIKCPSCESFHLNQQELSLHLKRHPSHRK</sequence>
<dbReference type="AlphaFoldDB" id="A0A1B0D1V2"/>
<evidence type="ECO:0000313" key="2">
    <source>
        <dbReference type="Proteomes" id="UP000092462"/>
    </source>
</evidence>
<dbReference type="PANTHER" id="PTHR19991:SF2">
    <property type="entry name" value="GH08893P"/>
    <property type="match status" value="1"/>
</dbReference>
<dbReference type="VEuPathDB" id="VectorBase:PPAPM1_007589"/>
<keyword evidence="2" id="KW-1185">Reference proteome</keyword>
<dbReference type="InterPro" id="IPR036249">
    <property type="entry name" value="Thioredoxin-like_sf"/>
</dbReference>
<dbReference type="Pfam" id="PF00085">
    <property type="entry name" value="Thioredoxin"/>
    <property type="match status" value="1"/>
</dbReference>
<dbReference type="SUPFAM" id="SSF52833">
    <property type="entry name" value="Thioredoxin-like"/>
    <property type="match status" value="2"/>
</dbReference>
<dbReference type="SMART" id="SM00355">
    <property type="entry name" value="ZnF_C2H2"/>
    <property type="match status" value="2"/>
</dbReference>
<dbReference type="VEuPathDB" id="VectorBase:PPAI001325"/>
<dbReference type="EnsemblMetazoa" id="PPAI001325-RA">
    <property type="protein sequence ID" value="PPAI001325-PA"/>
    <property type="gene ID" value="PPAI001325"/>
</dbReference>
<dbReference type="InterPro" id="IPR013087">
    <property type="entry name" value="Znf_C2H2_type"/>
</dbReference>
<dbReference type="EMBL" id="AJVK01022393">
    <property type="status" value="NOT_ANNOTATED_CDS"/>
    <property type="molecule type" value="Genomic_DNA"/>
</dbReference>
<dbReference type="Gene3D" id="3.30.160.60">
    <property type="entry name" value="Classic Zinc Finger"/>
    <property type="match status" value="1"/>
</dbReference>
<evidence type="ECO:0000313" key="1">
    <source>
        <dbReference type="EnsemblMetazoa" id="PPAI001325-PA"/>
    </source>
</evidence>
<accession>A0A1B0D1V2</accession>
<dbReference type="InterPro" id="IPR036236">
    <property type="entry name" value="Znf_C2H2_sf"/>
</dbReference>
<dbReference type="Proteomes" id="UP000092462">
    <property type="component" value="Unassembled WGS sequence"/>
</dbReference>
<dbReference type="PROSITE" id="PS50157">
    <property type="entry name" value="ZINC_FINGER_C2H2_2"/>
    <property type="match status" value="1"/>
</dbReference>